<proteinExistence type="predicted"/>
<accession>A0AAD8EKX6</accession>
<dbReference type="AlphaFoldDB" id="A0AAD8EKX6"/>
<dbReference type="Proteomes" id="UP001233999">
    <property type="component" value="Unassembled WGS sequence"/>
</dbReference>
<feature type="non-terminal residue" evidence="2">
    <location>
        <position position="91"/>
    </location>
</feature>
<feature type="non-terminal residue" evidence="2">
    <location>
        <position position="1"/>
    </location>
</feature>
<keyword evidence="3" id="KW-1185">Reference proteome</keyword>
<reference evidence="2" key="1">
    <citation type="journal article" date="2023" name="IScience">
        <title>Live-bearing cockroach genome reveals convergent evolutionary mechanisms linked to viviparity in insects and beyond.</title>
        <authorList>
            <person name="Fouks B."/>
            <person name="Harrison M.C."/>
            <person name="Mikhailova A.A."/>
            <person name="Marchal E."/>
            <person name="English S."/>
            <person name="Carruthers M."/>
            <person name="Jennings E.C."/>
            <person name="Chiamaka E.L."/>
            <person name="Frigard R.A."/>
            <person name="Pippel M."/>
            <person name="Attardo G.M."/>
            <person name="Benoit J.B."/>
            <person name="Bornberg-Bauer E."/>
            <person name="Tobe S.S."/>
        </authorList>
    </citation>
    <scope>NUCLEOTIDE SEQUENCE</scope>
    <source>
        <strain evidence="2">Stay&amp;Tobe</strain>
    </source>
</reference>
<evidence type="ECO:0000313" key="2">
    <source>
        <dbReference type="EMBL" id="KAJ9594073.1"/>
    </source>
</evidence>
<organism evidence="2 3">
    <name type="scientific">Diploptera punctata</name>
    <name type="common">Pacific beetle cockroach</name>
    <dbReference type="NCBI Taxonomy" id="6984"/>
    <lineage>
        <taxon>Eukaryota</taxon>
        <taxon>Metazoa</taxon>
        <taxon>Ecdysozoa</taxon>
        <taxon>Arthropoda</taxon>
        <taxon>Hexapoda</taxon>
        <taxon>Insecta</taxon>
        <taxon>Pterygota</taxon>
        <taxon>Neoptera</taxon>
        <taxon>Polyneoptera</taxon>
        <taxon>Dictyoptera</taxon>
        <taxon>Blattodea</taxon>
        <taxon>Blaberoidea</taxon>
        <taxon>Blaberidae</taxon>
        <taxon>Diplopterinae</taxon>
        <taxon>Diploptera</taxon>
    </lineage>
</organism>
<keyword evidence="1" id="KW-0472">Membrane</keyword>
<feature type="transmembrane region" description="Helical" evidence="1">
    <location>
        <begin position="12"/>
        <end position="35"/>
    </location>
</feature>
<comment type="caution">
    <text evidence="2">The sequence shown here is derived from an EMBL/GenBank/DDBJ whole genome shotgun (WGS) entry which is preliminary data.</text>
</comment>
<evidence type="ECO:0000313" key="3">
    <source>
        <dbReference type="Proteomes" id="UP001233999"/>
    </source>
</evidence>
<feature type="transmembrane region" description="Helical" evidence="1">
    <location>
        <begin position="68"/>
        <end position="89"/>
    </location>
</feature>
<sequence length="91" mass="10844">PFRQFLISDFKHIYGLFNQIMIVILQLINSVAYTAENPTRIARVYLHIRFIYCREPNKDCQSVLTYQIVMYIINSIIVMYNCNIVMYIINS</sequence>
<protein>
    <submittedName>
        <fullName evidence="2">Uncharacterized protein</fullName>
    </submittedName>
</protein>
<evidence type="ECO:0000256" key="1">
    <source>
        <dbReference type="SAM" id="Phobius"/>
    </source>
</evidence>
<reference evidence="2" key="2">
    <citation type="submission" date="2023-05" db="EMBL/GenBank/DDBJ databases">
        <authorList>
            <person name="Fouks B."/>
        </authorList>
    </citation>
    <scope>NUCLEOTIDE SEQUENCE</scope>
    <source>
        <strain evidence="2">Stay&amp;Tobe</strain>
        <tissue evidence="2">Testes</tissue>
    </source>
</reference>
<dbReference type="EMBL" id="JASPKZ010003074">
    <property type="protein sequence ID" value="KAJ9594073.1"/>
    <property type="molecule type" value="Genomic_DNA"/>
</dbReference>
<keyword evidence="1" id="KW-0812">Transmembrane</keyword>
<gene>
    <name evidence="2" type="ORF">L9F63_014499</name>
</gene>
<name>A0AAD8EKX6_DIPPU</name>
<keyword evidence="1" id="KW-1133">Transmembrane helix</keyword>